<evidence type="ECO:0000313" key="7">
    <source>
        <dbReference type="EMBL" id="OKO98679.1"/>
    </source>
</evidence>
<dbReference type="GO" id="GO:0034354">
    <property type="term" value="P:'de novo' NAD+ biosynthetic process from L-tryptophan"/>
    <property type="evidence" value="ECO:0007669"/>
    <property type="project" value="TreeGrafter"/>
</dbReference>
<organism evidence="7 8">
    <name type="scientific">Penicillium subrubescens</name>
    <dbReference type="NCBI Taxonomy" id="1316194"/>
    <lineage>
        <taxon>Eukaryota</taxon>
        <taxon>Fungi</taxon>
        <taxon>Dikarya</taxon>
        <taxon>Ascomycota</taxon>
        <taxon>Pezizomycotina</taxon>
        <taxon>Eurotiomycetes</taxon>
        <taxon>Eurotiomycetidae</taxon>
        <taxon>Eurotiales</taxon>
        <taxon>Aspergillaceae</taxon>
        <taxon>Penicillium</taxon>
    </lineage>
</organism>
<dbReference type="GO" id="GO:0046872">
    <property type="term" value="F:metal ion binding"/>
    <property type="evidence" value="ECO:0007669"/>
    <property type="project" value="UniProtKB-UniRule"/>
</dbReference>
<dbReference type="GO" id="GO:0020037">
    <property type="term" value="F:heme binding"/>
    <property type="evidence" value="ECO:0007669"/>
    <property type="project" value="UniProtKB-UniRule"/>
</dbReference>
<evidence type="ECO:0000256" key="5">
    <source>
        <dbReference type="RuleBase" id="RU369119"/>
    </source>
</evidence>
<comment type="function">
    <text evidence="5">Produces N-formyl-kynurenine through the oxidation of tryptophan.</text>
</comment>
<evidence type="ECO:0000256" key="4">
    <source>
        <dbReference type="PIRSR" id="PIRSR600898-1"/>
    </source>
</evidence>
<keyword evidence="5" id="KW-0560">Oxidoreductase</keyword>
<dbReference type="GO" id="GO:0005737">
    <property type="term" value="C:cytoplasm"/>
    <property type="evidence" value="ECO:0007669"/>
    <property type="project" value="TreeGrafter"/>
</dbReference>
<name>A0A1Q5TEL3_9EURO</name>
<dbReference type="EMBL" id="MNBE01000667">
    <property type="protein sequence ID" value="OKO98679.1"/>
    <property type="molecule type" value="Genomic_DNA"/>
</dbReference>
<comment type="caution">
    <text evidence="7">The sequence shown here is derived from an EMBL/GenBank/DDBJ whole genome shotgun (WGS) entry which is preliminary data.</text>
</comment>
<keyword evidence="2 4" id="KW-0479">Metal-binding</keyword>
<dbReference type="PANTHER" id="PTHR28657">
    <property type="entry name" value="INDOLEAMINE 2,3-DIOXYGENASE"/>
    <property type="match status" value="1"/>
</dbReference>
<dbReference type="STRING" id="1316194.A0A1Q5TEL3"/>
<dbReference type="SUPFAM" id="SSF140959">
    <property type="entry name" value="Indolic compounds 2,3-dioxygenase-like"/>
    <property type="match status" value="1"/>
</dbReference>
<evidence type="ECO:0000256" key="2">
    <source>
        <dbReference type="ARBA" id="ARBA00022723"/>
    </source>
</evidence>
<dbReference type="PANTHER" id="PTHR28657:SF5">
    <property type="entry name" value="INDOLEAMINE 2,3-DIOXYGENASE"/>
    <property type="match status" value="1"/>
</dbReference>
<dbReference type="GO" id="GO:0019441">
    <property type="term" value="P:L-tryptophan catabolic process to kynurenine"/>
    <property type="evidence" value="ECO:0007669"/>
    <property type="project" value="UniProtKB-UniRule"/>
</dbReference>
<dbReference type="Pfam" id="PF01231">
    <property type="entry name" value="IDO"/>
    <property type="match status" value="2"/>
</dbReference>
<feature type="binding site" description="proximal binding residue" evidence="4">
    <location>
        <position position="316"/>
    </location>
    <ligand>
        <name>heme b</name>
        <dbReference type="ChEBI" id="CHEBI:60344"/>
    </ligand>
    <ligandPart>
        <name>Fe</name>
        <dbReference type="ChEBI" id="CHEBI:18248"/>
    </ligandPart>
</feature>
<reference evidence="7 8" key="1">
    <citation type="submission" date="2016-10" db="EMBL/GenBank/DDBJ databases">
        <title>Genome sequence of the ascomycete fungus Penicillium subrubescens.</title>
        <authorList>
            <person name="De Vries R.P."/>
            <person name="Peng M."/>
            <person name="Dilokpimol A."/>
            <person name="Hilden K."/>
            <person name="Makela M.R."/>
            <person name="Grigoriev I."/>
            <person name="Riley R."/>
            <person name="Granchi Z."/>
        </authorList>
    </citation>
    <scope>NUCLEOTIDE SEQUENCE [LARGE SCALE GENOMIC DNA]</scope>
    <source>
        <strain evidence="7 8">CBS 132785</strain>
    </source>
</reference>
<dbReference type="InterPro" id="IPR000898">
    <property type="entry name" value="Indolamine_dOase"/>
</dbReference>
<dbReference type="EC" id="1.13.11.52" evidence="5"/>
<dbReference type="AlphaFoldDB" id="A0A1Q5TEL3"/>
<dbReference type="Proteomes" id="UP000186955">
    <property type="component" value="Unassembled WGS sequence"/>
</dbReference>
<proteinExistence type="inferred from homology"/>
<dbReference type="InterPro" id="IPR037217">
    <property type="entry name" value="Trp/Indoleamine_2_3_dOase-like"/>
</dbReference>
<evidence type="ECO:0000256" key="1">
    <source>
        <dbReference type="ARBA" id="ARBA00007119"/>
    </source>
</evidence>
<dbReference type="Gene3D" id="1.20.58.480">
    <property type="match status" value="1"/>
</dbReference>
<keyword evidence="4 5" id="KW-0349">Heme</keyword>
<feature type="compositionally biased region" description="Polar residues" evidence="6">
    <location>
        <begin position="351"/>
        <end position="361"/>
    </location>
</feature>
<gene>
    <name evidence="7" type="ORF">PENSUB_9030</name>
</gene>
<keyword evidence="8" id="KW-1185">Reference proteome</keyword>
<evidence type="ECO:0000256" key="3">
    <source>
        <dbReference type="ARBA" id="ARBA00023004"/>
    </source>
</evidence>
<comment type="catalytic activity">
    <reaction evidence="5">
        <text>L-tryptophan + O2 = N-formyl-L-kynurenine</text>
        <dbReference type="Rhea" id="RHEA:24536"/>
        <dbReference type="ChEBI" id="CHEBI:15379"/>
        <dbReference type="ChEBI" id="CHEBI:57912"/>
        <dbReference type="ChEBI" id="CHEBI:58629"/>
    </reaction>
</comment>
<evidence type="ECO:0000313" key="8">
    <source>
        <dbReference type="Proteomes" id="UP000186955"/>
    </source>
</evidence>
<dbReference type="GO" id="GO:0033754">
    <property type="term" value="F:indoleamine 2,3-dioxygenase activity"/>
    <property type="evidence" value="ECO:0007669"/>
    <property type="project" value="UniProtKB-EC"/>
</dbReference>
<keyword evidence="3 4" id="KW-0408">Iron</keyword>
<protein>
    <recommendedName>
        <fullName evidence="5">Indoleamine 2,3-dioxygenase</fullName>
        <ecNumber evidence="5">1.13.11.52</ecNumber>
    </recommendedName>
</protein>
<evidence type="ECO:0000256" key="6">
    <source>
        <dbReference type="SAM" id="MobiDB-lite"/>
    </source>
</evidence>
<sequence length="376" mass="41848">MAPLIPVLRDFGMTAETGFLPAEVPPATLLNPYYEKWETILANLPAIIGDHRIRVVVDELPVLSTAHLRTCAEWRRAYVLLAFMSHAYIWGGTIPSEPTTPAESTDHLEEMTTLVTFTGTADEKWFYLISVAIERAGAPVIPLMLEAIVAHYAGDLSTVATALHTFTKILDRITAILLRMYERCRPYVFYNHIRRFIAGSKNMAGAGLPNGVIYDIGLGSEEYRQYGGGSNAQSSLFHFFDIVLGVEHHPTDTTRPRDNFVHEMRSYMPGPHHRFLEDVSKIANIHEFLTSCRSDGRLSAPYSACVSALANLRNKHIHLVTRYIVIQSHKSRTLLGAERLLTSQTTSGTIIRSISPNNNPENEGLHGTAGSSMMPF</sequence>
<keyword evidence="5 7" id="KW-0223">Dioxygenase</keyword>
<comment type="similarity">
    <text evidence="1 5">Belongs to the indoleamine 2,3-dioxygenase family.</text>
</comment>
<feature type="region of interest" description="Disordered" evidence="6">
    <location>
        <begin position="351"/>
        <end position="376"/>
    </location>
</feature>
<accession>A0A1Q5TEL3</accession>